<organism evidence="1">
    <name type="scientific">Zea mays</name>
    <name type="common">Maize</name>
    <dbReference type="NCBI Taxonomy" id="4577"/>
    <lineage>
        <taxon>Eukaryota</taxon>
        <taxon>Viridiplantae</taxon>
        <taxon>Streptophyta</taxon>
        <taxon>Embryophyta</taxon>
        <taxon>Tracheophyta</taxon>
        <taxon>Spermatophyta</taxon>
        <taxon>Magnoliopsida</taxon>
        <taxon>Liliopsida</taxon>
        <taxon>Poales</taxon>
        <taxon>Poaceae</taxon>
        <taxon>PACMAD clade</taxon>
        <taxon>Panicoideae</taxon>
        <taxon>Andropogonodae</taxon>
        <taxon>Andropogoneae</taxon>
        <taxon>Tripsacinae</taxon>
        <taxon>Zea</taxon>
    </lineage>
</organism>
<accession>A0A1D6LF33</accession>
<reference evidence="1" key="1">
    <citation type="submission" date="2015-12" db="EMBL/GenBank/DDBJ databases">
        <title>Update maize B73 reference genome by single molecule sequencing technologies.</title>
        <authorList>
            <consortium name="Maize Genome Sequencing Project"/>
            <person name="Ware D."/>
        </authorList>
    </citation>
    <scope>NUCLEOTIDE SEQUENCE</scope>
    <source>
        <tissue evidence="1">Seedling</tissue>
    </source>
</reference>
<name>A0A1D6LF33_MAIZE</name>
<gene>
    <name evidence="1" type="ORF">ZEAMMB73_Zm00001d035229</name>
</gene>
<protein>
    <submittedName>
        <fullName evidence="1">Methyl-CpG-binding domain protein 4-like protein</fullName>
    </submittedName>
</protein>
<proteinExistence type="predicted"/>
<dbReference type="EMBL" id="CM000782">
    <property type="protein sequence ID" value="AQK78553.1"/>
    <property type="molecule type" value="Genomic_DNA"/>
</dbReference>
<evidence type="ECO:0000313" key="1">
    <source>
        <dbReference type="EMBL" id="AQK78553.1"/>
    </source>
</evidence>
<dbReference type="AlphaFoldDB" id="A0A1D6LF33"/>
<sequence length="38" mass="4330">MRAFSLFEFHYYASATYKQILRGVASHANMPLGCFMLG</sequence>